<name>A0A165CDE7_9BASI</name>
<dbReference type="PANTHER" id="PTHR22812">
    <property type="entry name" value="CHROMOBOX PROTEIN"/>
    <property type="match status" value="1"/>
</dbReference>
<dbReference type="SMART" id="SM00298">
    <property type="entry name" value="CHROMO"/>
    <property type="match status" value="1"/>
</dbReference>
<dbReference type="CDD" id="cd00024">
    <property type="entry name" value="CD_CSD"/>
    <property type="match status" value="1"/>
</dbReference>
<dbReference type="STRING" id="1353952.A0A165CDE7"/>
<dbReference type="PROSITE" id="PS50013">
    <property type="entry name" value="CHROMO_2"/>
    <property type="match status" value="1"/>
</dbReference>
<dbReference type="InterPro" id="IPR000953">
    <property type="entry name" value="Chromo/chromo_shadow_dom"/>
</dbReference>
<dbReference type="EMBL" id="KV424157">
    <property type="protein sequence ID" value="KZT50620.1"/>
    <property type="molecule type" value="Genomic_DNA"/>
</dbReference>
<dbReference type="PROSITE" id="PS00598">
    <property type="entry name" value="CHROMO_1"/>
    <property type="match status" value="1"/>
</dbReference>
<evidence type="ECO:0000256" key="2">
    <source>
        <dbReference type="ARBA" id="ARBA00023242"/>
    </source>
</evidence>
<feature type="domain" description="Chromo" evidence="3">
    <location>
        <begin position="1"/>
        <end position="52"/>
    </location>
</feature>
<dbReference type="GO" id="GO:0005634">
    <property type="term" value="C:nucleus"/>
    <property type="evidence" value="ECO:0007669"/>
    <property type="project" value="UniProtKB-SubCell"/>
</dbReference>
<evidence type="ECO:0000313" key="5">
    <source>
        <dbReference type="Proteomes" id="UP000076842"/>
    </source>
</evidence>
<dbReference type="AlphaFoldDB" id="A0A165CDE7"/>
<dbReference type="InterPro" id="IPR016197">
    <property type="entry name" value="Chromo-like_dom_sf"/>
</dbReference>
<sequence length="84" mass="10132">RLHRGKLQYLVKWQGYPNSERTWEPEAQLKQDAPKAIKDFHRKHPAAPQRISALTFERLHFRPYENFTKPTKQTLFDWTQGRVD</sequence>
<dbReference type="InterPro" id="IPR023780">
    <property type="entry name" value="Chromo_domain"/>
</dbReference>
<proteinExistence type="predicted"/>
<dbReference type="InterPro" id="IPR051219">
    <property type="entry name" value="Heterochromatin_chromo-domain"/>
</dbReference>
<evidence type="ECO:0000313" key="4">
    <source>
        <dbReference type="EMBL" id="KZT50620.1"/>
    </source>
</evidence>
<dbReference type="SUPFAM" id="SSF54160">
    <property type="entry name" value="Chromo domain-like"/>
    <property type="match status" value="1"/>
</dbReference>
<dbReference type="InterPro" id="IPR023779">
    <property type="entry name" value="Chromodomain_CS"/>
</dbReference>
<accession>A0A165CDE7</accession>
<dbReference type="Proteomes" id="UP000076842">
    <property type="component" value="Unassembled WGS sequence"/>
</dbReference>
<dbReference type="Gene3D" id="2.40.50.40">
    <property type="match status" value="1"/>
</dbReference>
<keyword evidence="2" id="KW-0539">Nucleus</keyword>
<organism evidence="4 5">
    <name type="scientific">Calocera cornea HHB12733</name>
    <dbReference type="NCBI Taxonomy" id="1353952"/>
    <lineage>
        <taxon>Eukaryota</taxon>
        <taxon>Fungi</taxon>
        <taxon>Dikarya</taxon>
        <taxon>Basidiomycota</taxon>
        <taxon>Agaricomycotina</taxon>
        <taxon>Dacrymycetes</taxon>
        <taxon>Dacrymycetales</taxon>
        <taxon>Dacrymycetaceae</taxon>
        <taxon>Calocera</taxon>
    </lineage>
</organism>
<keyword evidence="5" id="KW-1185">Reference proteome</keyword>
<feature type="non-terminal residue" evidence="4">
    <location>
        <position position="1"/>
    </location>
</feature>
<evidence type="ECO:0000256" key="1">
    <source>
        <dbReference type="ARBA" id="ARBA00004123"/>
    </source>
</evidence>
<dbReference type="GO" id="GO:0006338">
    <property type="term" value="P:chromatin remodeling"/>
    <property type="evidence" value="ECO:0007669"/>
    <property type="project" value="UniProtKB-ARBA"/>
</dbReference>
<comment type="subcellular location">
    <subcellularLocation>
        <location evidence="1">Nucleus</location>
    </subcellularLocation>
</comment>
<dbReference type="InParanoid" id="A0A165CDE7"/>
<gene>
    <name evidence="4" type="ORF">CALCODRAFT_461523</name>
</gene>
<evidence type="ECO:0000259" key="3">
    <source>
        <dbReference type="PROSITE" id="PS50013"/>
    </source>
</evidence>
<reference evidence="4 5" key="1">
    <citation type="journal article" date="2016" name="Mol. Biol. Evol.">
        <title>Comparative Genomics of Early-Diverging Mushroom-Forming Fungi Provides Insights into the Origins of Lignocellulose Decay Capabilities.</title>
        <authorList>
            <person name="Nagy L.G."/>
            <person name="Riley R."/>
            <person name="Tritt A."/>
            <person name="Adam C."/>
            <person name="Daum C."/>
            <person name="Floudas D."/>
            <person name="Sun H."/>
            <person name="Yadav J.S."/>
            <person name="Pangilinan J."/>
            <person name="Larsson K.H."/>
            <person name="Matsuura K."/>
            <person name="Barry K."/>
            <person name="Labutti K."/>
            <person name="Kuo R."/>
            <person name="Ohm R.A."/>
            <person name="Bhattacharya S.S."/>
            <person name="Shirouzu T."/>
            <person name="Yoshinaga Y."/>
            <person name="Martin F.M."/>
            <person name="Grigoriev I.V."/>
            <person name="Hibbett D.S."/>
        </authorList>
    </citation>
    <scope>NUCLEOTIDE SEQUENCE [LARGE SCALE GENOMIC DNA]</scope>
    <source>
        <strain evidence="4 5">HHB12733</strain>
    </source>
</reference>
<dbReference type="Pfam" id="PF00385">
    <property type="entry name" value="Chromo"/>
    <property type="match status" value="1"/>
</dbReference>
<protein>
    <recommendedName>
        <fullName evidence="3">Chromo domain-containing protein</fullName>
    </recommendedName>
</protein>